<name>A0A9P5XLB9_9AGAR</name>
<dbReference type="Proteomes" id="UP000807342">
    <property type="component" value="Unassembled WGS sequence"/>
</dbReference>
<reference evidence="2" key="1">
    <citation type="submission" date="2020-11" db="EMBL/GenBank/DDBJ databases">
        <authorList>
            <consortium name="DOE Joint Genome Institute"/>
            <person name="Ahrendt S."/>
            <person name="Riley R."/>
            <person name="Andreopoulos W."/>
            <person name="Labutti K."/>
            <person name="Pangilinan J."/>
            <person name="Ruiz-Duenas F.J."/>
            <person name="Barrasa J.M."/>
            <person name="Sanchez-Garcia M."/>
            <person name="Camarero S."/>
            <person name="Miyauchi S."/>
            <person name="Serrano A."/>
            <person name="Linde D."/>
            <person name="Babiker R."/>
            <person name="Drula E."/>
            <person name="Ayuso-Fernandez I."/>
            <person name="Pacheco R."/>
            <person name="Padilla G."/>
            <person name="Ferreira P."/>
            <person name="Barriuso J."/>
            <person name="Kellner H."/>
            <person name="Castanera R."/>
            <person name="Alfaro M."/>
            <person name="Ramirez L."/>
            <person name="Pisabarro A.G."/>
            <person name="Kuo A."/>
            <person name="Tritt A."/>
            <person name="Lipzen A."/>
            <person name="He G."/>
            <person name="Yan M."/>
            <person name="Ng V."/>
            <person name="Cullen D."/>
            <person name="Martin F."/>
            <person name="Rosso M.-N."/>
            <person name="Henrissat B."/>
            <person name="Hibbett D."/>
            <person name="Martinez A.T."/>
            <person name="Grigoriev I.V."/>
        </authorList>
    </citation>
    <scope>NUCLEOTIDE SEQUENCE</scope>
    <source>
        <strain evidence="2">MF-IS2</strain>
    </source>
</reference>
<sequence length="260" mass="28576">MHLGGSLTTESACAYAHSPGVPPHPGPEWTRFICISDNHSRTQCDLPPGDVLLHAGDLSSWGYPAQVMKTLDWIKSLDYPTKIIIAGNHDLCLDEDVPPFGEDLGPESLATIREYVRGEEMKKANVHYLEYESFEFMTAAGRKWIVYGSPASPKHASGAFQYSERQAAQLIYDKIPSDTEILITHTPAKYCLDLTAKGKKAGCRVLRERLKSLEACRLHVFGHIHEDAGADMIDTDAGVRVAVNAAIARSGTAMIVDLRN</sequence>
<dbReference type="SUPFAM" id="SSF56300">
    <property type="entry name" value="Metallo-dependent phosphatases"/>
    <property type="match status" value="1"/>
</dbReference>
<dbReference type="InterPro" id="IPR004843">
    <property type="entry name" value="Calcineurin-like_PHP"/>
</dbReference>
<proteinExistence type="predicted"/>
<dbReference type="InterPro" id="IPR029052">
    <property type="entry name" value="Metallo-depent_PP-like"/>
</dbReference>
<dbReference type="Gene3D" id="3.60.21.10">
    <property type="match status" value="1"/>
</dbReference>
<protein>
    <submittedName>
        <fullName evidence="2">Metallo-dependent phosphatase</fullName>
    </submittedName>
</protein>
<dbReference type="CDD" id="cd07379">
    <property type="entry name" value="MPP_239FB"/>
    <property type="match status" value="1"/>
</dbReference>
<evidence type="ECO:0000313" key="3">
    <source>
        <dbReference type="Proteomes" id="UP000807342"/>
    </source>
</evidence>
<dbReference type="EMBL" id="MU151067">
    <property type="protein sequence ID" value="KAF9452850.1"/>
    <property type="molecule type" value="Genomic_DNA"/>
</dbReference>
<comment type="caution">
    <text evidence="2">The sequence shown here is derived from an EMBL/GenBank/DDBJ whole genome shotgun (WGS) entry which is preliminary data.</text>
</comment>
<organism evidence="2 3">
    <name type="scientific">Macrolepiota fuliginosa MF-IS2</name>
    <dbReference type="NCBI Taxonomy" id="1400762"/>
    <lineage>
        <taxon>Eukaryota</taxon>
        <taxon>Fungi</taxon>
        <taxon>Dikarya</taxon>
        <taxon>Basidiomycota</taxon>
        <taxon>Agaricomycotina</taxon>
        <taxon>Agaricomycetes</taxon>
        <taxon>Agaricomycetidae</taxon>
        <taxon>Agaricales</taxon>
        <taxon>Agaricineae</taxon>
        <taxon>Agaricaceae</taxon>
        <taxon>Macrolepiota</taxon>
    </lineage>
</organism>
<dbReference type="GO" id="GO:0016787">
    <property type="term" value="F:hydrolase activity"/>
    <property type="evidence" value="ECO:0007669"/>
    <property type="project" value="InterPro"/>
</dbReference>
<feature type="domain" description="Calcineurin-like phosphoesterase" evidence="1">
    <location>
        <begin position="48"/>
        <end position="226"/>
    </location>
</feature>
<dbReference type="AlphaFoldDB" id="A0A9P5XLB9"/>
<dbReference type="PANTHER" id="PTHR12905">
    <property type="entry name" value="METALLOPHOSPHOESTERASE"/>
    <property type="match status" value="1"/>
</dbReference>
<dbReference type="PANTHER" id="PTHR12905:SF0">
    <property type="entry name" value="CALCINEURIN-LIKE PHOSPHOESTERASE DOMAIN-CONTAINING PROTEIN"/>
    <property type="match status" value="1"/>
</dbReference>
<dbReference type="Pfam" id="PF00149">
    <property type="entry name" value="Metallophos"/>
    <property type="match status" value="1"/>
</dbReference>
<keyword evidence="3" id="KW-1185">Reference proteome</keyword>
<dbReference type="InterPro" id="IPR051693">
    <property type="entry name" value="UPF0046_metallophosphoest"/>
</dbReference>
<dbReference type="OrthoDB" id="630188at2759"/>
<evidence type="ECO:0000313" key="2">
    <source>
        <dbReference type="EMBL" id="KAF9452850.1"/>
    </source>
</evidence>
<evidence type="ECO:0000259" key="1">
    <source>
        <dbReference type="Pfam" id="PF00149"/>
    </source>
</evidence>
<gene>
    <name evidence="2" type="ORF">P691DRAFT_793924</name>
</gene>
<accession>A0A9P5XLB9</accession>